<feature type="transmembrane region" description="Helical" evidence="4">
    <location>
        <begin position="399"/>
        <end position="420"/>
    </location>
</feature>
<feature type="transmembrane region" description="Helical" evidence="4">
    <location>
        <begin position="283"/>
        <end position="302"/>
    </location>
</feature>
<dbReference type="PATRIC" id="fig|1280948.3.peg.3100"/>
<dbReference type="EMBL" id="DOGS01000159">
    <property type="protein sequence ID" value="HBQ48781.1"/>
    <property type="molecule type" value="Genomic_DNA"/>
</dbReference>
<protein>
    <submittedName>
        <fullName evidence="6">MFS transporter</fullName>
    </submittedName>
</protein>
<dbReference type="InterPro" id="IPR020846">
    <property type="entry name" value="MFS_dom"/>
</dbReference>
<dbReference type="RefSeq" id="WP_051602863.1">
    <property type="nucleotide sequence ID" value="NZ_AWFH01000061.1"/>
</dbReference>
<evidence type="ECO:0000313" key="9">
    <source>
        <dbReference type="Proteomes" id="UP000263957"/>
    </source>
</evidence>
<dbReference type="GeneID" id="92500359"/>
<dbReference type="InterPro" id="IPR036259">
    <property type="entry name" value="MFS_trans_sf"/>
</dbReference>
<organism evidence="7 8">
    <name type="scientific">Hyphomonas atlantica</name>
    <dbReference type="NCBI Taxonomy" id="1280948"/>
    <lineage>
        <taxon>Bacteria</taxon>
        <taxon>Pseudomonadati</taxon>
        <taxon>Pseudomonadota</taxon>
        <taxon>Alphaproteobacteria</taxon>
        <taxon>Hyphomonadales</taxon>
        <taxon>Hyphomonadaceae</taxon>
        <taxon>Hyphomonas</taxon>
    </lineage>
</organism>
<gene>
    <name evidence="6" type="ORF">DD728_07825</name>
    <name evidence="7" type="ORF">HY36_09905</name>
</gene>
<keyword evidence="8" id="KW-1185">Reference proteome</keyword>
<evidence type="ECO:0000256" key="3">
    <source>
        <dbReference type="ARBA" id="ARBA00023136"/>
    </source>
</evidence>
<dbReference type="Gene3D" id="1.20.1250.20">
    <property type="entry name" value="MFS general substrate transporter like domains"/>
    <property type="match status" value="2"/>
</dbReference>
<name>A0A059DXF5_9PROT</name>
<evidence type="ECO:0000313" key="7">
    <source>
        <dbReference type="EMBL" id="KCZ58163.1"/>
    </source>
</evidence>
<keyword evidence="1 4" id="KW-0812">Transmembrane</keyword>
<feature type="transmembrane region" description="Helical" evidence="4">
    <location>
        <begin position="79"/>
        <end position="96"/>
    </location>
</feature>
<dbReference type="PROSITE" id="PS50850">
    <property type="entry name" value="MFS"/>
    <property type="match status" value="1"/>
</dbReference>
<dbReference type="Pfam" id="PF07690">
    <property type="entry name" value="MFS_1"/>
    <property type="match status" value="1"/>
</dbReference>
<evidence type="ECO:0000313" key="6">
    <source>
        <dbReference type="EMBL" id="HBQ48781.1"/>
    </source>
</evidence>
<evidence type="ECO:0000313" key="8">
    <source>
        <dbReference type="Proteomes" id="UP000024547"/>
    </source>
</evidence>
<feature type="transmembrane region" description="Helical" evidence="4">
    <location>
        <begin position="338"/>
        <end position="361"/>
    </location>
</feature>
<proteinExistence type="predicted"/>
<dbReference type="EMBL" id="AWFH01000061">
    <property type="protein sequence ID" value="KCZ58163.1"/>
    <property type="molecule type" value="Genomic_DNA"/>
</dbReference>
<dbReference type="AlphaFoldDB" id="A0A059DXF5"/>
<dbReference type="InterPro" id="IPR011701">
    <property type="entry name" value="MFS"/>
</dbReference>
<sequence>MIKAAIPFKAGSQLVAMSSLELLLAAATYSSLGVVLPFMVMDLEWSWSQAGLGFTVLGAVTGLASSVPPFLIRRIGVRNTILLGGVLASLGLYLLHGVDNLIQYYLAAAICGLAYPMMASIPTTFMVSRLFKRQSTALGVAATISGLGTVVGPLMVLGVLALKGQTWRNYWEYQALAILAAAILCAVIIGLERSFRRPAKEELEVPEVEDPAPVIMPDQADSPASRFGRNIYRTTKDWPAKLAMQTTQFKILAAAYCLNMMCLVTVTSLSVGHLIERGVSETVAGGMLSIEALIAVLIRGFSGALGDIFDPKHLATFALFATMIGCAVLALTTDHVMLLLYAFGTGIGFGTTQLACTVLLLNYFGRKYNLELFSAMCVTGAISALGPVIGGVIRDVSGSFSLIFLILSVLSALVFMFVLFMKPPYPAEAQEGQVDVPADANDVPYRQPAE</sequence>
<keyword evidence="2 4" id="KW-1133">Transmembrane helix</keyword>
<dbReference type="eggNOG" id="COG2807">
    <property type="taxonomic scope" value="Bacteria"/>
</dbReference>
<reference evidence="7 8" key="1">
    <citation type="journal article" date="2014" name="Antonie Van Leeuwenhoek">
        <title>Hyphomonas beringensis sp. nov. and Hyphomonas chukchiensis sp. nov., isolated from surface seawater of the Bering Sea and Chukchi Sea.</title>
        <authorList>
            <person name="Li C."/>
            <person name="Lai Q."/>
            <person name="Li G."/>
            <person name="Dong C."/>
            <person name="Wang J."/>
            <person name="Liao Y."/>
            <person name="Shao Z."/>
        </authorList>
    </citation>
    <scope>NUCLEOTIDE SEQUENCE [LARGE SCALE GENOMIC DNA]</scope>
    <source>
        <strain evidence="7 8">22II1-22F38</strain>
    </source>
</reference>
<dbReference type="GO" id="GO:0022857">
    <property type="term" value="F:transmembrane transporter activity"/>
    <property type="evidence" value="ECO:0007669"/>
    <property type="project" value="InterPro"/>
</dbReference>
<feature type="domain" description="Major facilitator superfamily (MFS) profile" evidence="5">
    <location>
        <begin position="14"/>
        <end position="426"/>
    </location>
</feature>
<dbReference type="Proteomes" id="UP000263957">
    <property type="component" value="Unassembled WGS sequence"/>
</dbReference>
<feature type="transmembrane region" description="Helical" evidence="4">
    <location>
        <begin position="314"/>
        <end position="332"/>
    </location>
</feature>
<dbReference type="PANTHER" id="PTHR11360">
    <property type="entry name" value="MONOCARBOXYLATE TRANSPORTER"/>
    <property type="match status" value="1"/>
</dbReference>
<comment type="caution">
    <text evidence="7">The sequence shown here is derived from an EMBL/GenBank/DDBJ whole genome shotgun (WGS) entry which is preliminary data.</text>
</comment>
<evidence type="ECO:0000259" key="5">
    <source>
        <dbReference type="PROSITE" id="PS50850"/>
    </source>
</evidence>
<feature type="transmembrane region" description="Helical" evidence="4">
    <location>
        <begin position="20"/>
        <end position="40"/>
    </location>
</feature>
<dbReference type="SUPFAM" id="SSF103473">
    <property type="entry name" value="MFS general substrate transporter"/>
    <property type="match status" value="1"/>
</dbReference>
<feature type="transmembrane region" description="Helical" evidence="4">
    <location>
        <begin position="251"/>
        <end position="271"/>
    </location>
</feature>
<evidence type="ECO:0000256" key="2">
    <source>
        <dbReference type="ARBA" id="ARBA00022989"/>
    </source>
</evidence>
<feature type="transmembrane region" description="Helical" evidence="4">
    <location>
        <begin position="102"/>
        <end position="125"/>
    </location>
</feature>
<evidence type="ECO:0000256" key="4">
    <source>
        <dbReference type="SAM" id="Phobius"/>
    </source>
</evidence>
<dbReference type="OrthoDB" id="7626798at2"/>
<accession>A0A059DXF5</accession>
<feature type="transmembrane region" description="Helical" evidence="4">
    <location>
        <begin position="373"/>
        <end position="393"/>
    </location>
</feature>
<dbReference type="Proteomes" id="UP000024547">
    <property type="component" value="Unassembled WGS sequence"/>
</dbReference>
<feature type="transmembrane region" description="Helical" evidence="4">
    <location>
        <begin position="137"/>
        <end position="161"/>
    </location>
</feature>
<reference evidence="6 9" key="2">
    <citation type="journal article" date="2018" name="Nat. Biotechnol.">
        <title>A standardized bacterial taxonomy based on genome phylogeny substantially revises the tree of life.</title>
        <authorList>
            <person name="Parks D.H."/>
            <person name="Chuvochina M."/>
            <person name="Waite D.W."/>
            <person name="Rinke C."/>
            <person name="Skarshewski A."/>
            <person name="Chaumeil P.A."/>
            <person name="Hugenholtz P."/>
        </authorList>
    </citation>
    <scope>NUCLEOTIDE SEQUENCE [LARGE SCALE GENOMIC DNA]</scope>
    <source>
        <strain evidence="6">UBA10378</strain>
    </source>
</reference>
<dbReference type="InterPro" id="IPR050327">
    <property type="entry name" value="Proton-linked_MCT"/>
</dbReference>
<keyword evidence="3 4" id="KW-0472">Membrane</keyword>
<dbReference type="STRING" id="1280948.HY36_09905"/>
<feature type="transmembrane region" description="Helical" evidence="4">
    <location>
        <begin position="52"/>
        <end position="72"/>
    </location>
</feature>
<feature type="transmembrane region" description="Helical" evidence="4">
    <location>
        <begin position="173"/>
        <end position="191"/>
    </location>
</feature>
<evidence type="ECO:0000256" key="1">
    <source>
        <dbReference type="ARBA" id="ARBA00022692"/>
    </source>
</evidence>